<gene>
    <name evidence="1" type="ORF">G3I71_25275</name>
</gene>
<organism evidence="1">
    <name type="scientific">Streptomyces sp. SID12501</name>
    <dbReference type="NCBI Taxonomy" id="2706042"/>
    <lineage>
        <taxon>Bacteria</taxon>
        <taxon>Bacillati</taxon>
        <taxon>Actinomycetota</taxon>
        <taxon>Actinomycetes</taxon>
        <taxon>Kitasatosporales</taxon>
        <taxon>Streptomycetaceae</taxon>
        <taxon>Streptomyces</taxon>
    </lineage>
</organism>
<protein>
    <submittedName>
        <fullName evidence="1">Uncharacterized protein</fullName>
    </submittedName>
</protein>
<dbReference type="EMBL" id="JAAGLU010000021">
    <property type="protein sequence ID" value="NEC89050.1"/>
    <property type="molecule type" value="Genomic_DNA"/>
</dbReference>
<name>A0A6B3BY36_9ACTN</name>
<comment type="caution">
    <text evidence="1">The sequence shown here is derived from an EMBL/GenBank/DDBJ whole genome shotgun (WGS) entry which is preliminary data.</text>
</comment>
<proteinExistence type="predicted"/>
<accession>A0A6B3BY36</accession>
<sequence length="200" mass="21384">MPAIAKNADDAKTQLTSYCADISFDPEWISPEKWQTTIGIACDKQYGLEEAKRTIQQDMLDLAGSKAKENRQATLDGDPDDLFDTIEATPALNNTLAHKILKLCATAYVGGERVNLGLGLGGKKKMPPAEYTTLCGLWTLAAGHITGAGVFTEFVSHPPQDKAALGKGNVGATLDTRGLQGNLLVKINGVRFNMHIDIAG</sequence>
<reference evidence="1" key="1">
    <citation type="submission" date="2020-01" db="EMBL/GenBank/DDBJ databases">
        <title>Insect and environment-associated Actinomycetes.</title>
        <authorList>
            <person name="Currrie C."/>
            <person name="Chevrette M."/>
            <person name="Carlson C."/>
            <person name="Stubbendieck R."/>
            <person name="Wendt-Pienkowski E."/>
        </authorList>
    </citation>
    <scope>NUCLEOTIDE SEQUENCE</scope>
    <source>
        <strain evidence="1">SID12501</strain>
    </source>
</reference>
<dbReference type="AlphaFoldDB" id="A0A6B3BY36"/>
<evidence type="ECO:0000313" key="1">
    <source>
        <dbReference type="EMBL" id="NEC89050.1"/>
    </source>
</evidence>
<dbReference type="RefSeq" id="WP_164317548.1">
    <property type="nucleotide sequence ID" value="NZ_JAAGLU010000021.1"/>
</dbReference>